<sequence>MISLAPPANSPSMNTAGTAGLQPILNSAFSISLPLSPGAILVSQQLTGDNYSSWKRAMEMALIAKNKIGFVNGFLPKPSDESDSDPLSFFSKFLHHFLLPSYLLKLFLKHSSMATSSQTENHPTFLEMDYSNPYFLHHGDSPGAILVSQQLTGDNYSSWKRAMEMALTAKNKIGFVNGSLPKPSDESDSDPLSFSWCRCNNMLLSWLLNSVSKEIAASIIYIDSAADIWMDLQDRFSHLNGPRVFQLQQTMSSLSQGNDSVSTYFTSLKGIWDELDHQEPLPCCTCGAVKVLQAKHQRKYVYQFLIGLNESNSHVRGQILLLDPLPPMNKVFSLVLQEERQCGLFISSNSFNQNTTALLTKTTSSSQNRINNKTYQNRKDRPTCSHCGITGHTMEKYYKLHGFPPRYKFTKGKNTSLAVNQVSSETDNPQLPITYEQCQQLMNMFKPAFLETFSTQAKASPEDIYIPLVVDRIIMLASQMAVVIFSKSSCCMCHAIKRLFYELGTSPGIPELDEDSKGREKEEALVRFFNKHFAYIEEIFSGYCQFDMDKVMRLASEKGVVIFSNSSCCMCYAVKILFHELGVNPLFHYIDQNPEGREMEKALVRMGCSTPVPAVFIDGKLIGSTNEVMSLHLSGSLVPMLKPYQL</sequence>
<organism evidence="8 9">
    <name type="scientific">Tetracentron sinense</name>
    <name type="common">Spur-leaf</name>
    <dbReference type="NCBI Taxonomy" id="13715"/>
    <lineage>
        <taxon>Eukaryota</taxon>
        <taxon>Viridiplantae</taxon>
        <taxon>Streptophyta</taxon>
        <taxon>Embryophyta</taxon>
        <taxon>Tracheophyta</taxon>
        <taxon>Spermatophyta</taxon>
        <taxon>Magnoliopsida</taxon>
        <taxon>Trochodendrales</taxon>
        <taxon>Trochodendraceae</taxon>
        <taxon>Tetracentron</taxon>
    </lineage>
</organism>
<evidence type="ECO:0000313" key="9">
    <source>
        <dbReference type="Proteomes" id="UP000655225"/>
    </source>
</evidence>
<dbReference type="CDD" id="cd03419">
    <property type="entry name" value="GRX_GRXh_1_2_like"/>
    <property type="match status" value="1"/>
</dbReference>
<feature type="domain" description="Glutaredoxin" evidence="5">
    <location>
        <begin position="560"/>
        <end position="622"/>
    </location>
</feature>
<dbReference type="Pfam" id="PF14244">
    <property type="entry name" value="Retrotran_gag_3"/>
    <property type="match status" value="2"/>
</dbReference>
<evidence type="ECO:0000313" key="8">
    <source>
        <dbReference type="EMBL" id="KAF8387898.1"/>
    </source>
</evidence>
<dbReference type="OrthoDB" id="5544992at2759"/>
<feature type="domain" description="Retrotransposon Copia-like N-terminal" evidence="7">
    <location>
        <begin position="36"/>
        <end position="79"/>
    </location>
</feature>
<evidence type="ECO:0000256" key="3">
    <source>
        <dbReference type="ARBA" id="ARBA00022490"/>
    </source>
</evidence>
<dbReference type="Pfam" id="PF00462">
    <property type="entry name" value="Glutaredoxin"/>
    <property type="match status" value="2"/>
</dbReference>
<evidence type="ECO:0000256" key="1">
    <source>
        <dbReference type="ARBA" id="ARBA00004496"/>
    </source>
</evidence>
<reference evidence="8 9" key="1">
    <citation type="submission" date="2020-04" db="EMBL/GenBank/DDBJ databases">
        <title>Plant Genome Project.</title>
        <authorList>
            <person name="Zhang R.-G."/>
        </authorList>
    </citation>
    <scope>NUCLEOTIDE SEQUENCE [LARGE SCALE GENOMIC DNA]</scope>
    <source>
        <strain evidence="8">YNK0</strain>
        <tissue evidence="8">Leaf</tissue>
    </source>
</reference>
<comment type="caution">
    <text evidence="8">The sequence shown here is derived from an EMBL/GenBank/DDBJ whole genome shotgun (WGS) entry which is preliminary data.</text>
</comment>
<dbReference type="InterPro" id="IPR002109">
    <property type="entry name" value="Glutaredoxin"/>
</dbReference>
<keyword evidence="9" id="KW-1185">Reference proteome</keyword>
<comment type="subcellular location">
    <subcellularLocation>
        <location evidence="1">Cytoplasm</location>
    </subcellularLocation>
</comment>
<evidence type="ECO:0000256" key="2">
    <source>
        <dbReference type="ARBA" id="ARBA00007568"/>
    </source>
</evidence>
<keyword evidence="3" id="KW-0963">Cytoplasm</keyword>
<dbReference type="GO" id="GO:0005737">
    <property type="term" value="C:cytoplasm"/>
    <property type="evidence" value="ECO:0007669"/>
    <property type="project" value="UniProtKB-SubCell"/>
</dbReference>
<feature type="domain" description="Retrotransposon gag" evidence="6">
    <location>
        <begin position="204"/>
        <end position="278"/>
    </location>
</feature>
<dbReference type="InterPro" id="IPR029472">
    <property type="entry name" value="Copia-like_N"/>
</dbReference>
<dbReference type="Proteomes" id="UP000655225">
    <property type="component" value="Unassembled WGS sequence"/>
</dbReference>
<dbReference type="Gene3D" id="3.40.30.10">
    <property type="entry name" value="Glutaredoxin"/>
    <property type="match status" value="2"/>
</dbReference>
<dbReference type="PANTHER" id="PTHR37610:SF100">
    <property type="entry name" value="COPIA-LIKE POLYPROTEIN_RETROTRANSPOSON"/>
    <property type="match status" value="1"/>
</dbReference>
<dbReference type="InterPro" id="IPR005162">
    <property type="entry name" value="Retrotrans_gag_dom"/>
</dbReference>
<proteinExistence type="inferred from homology"/>
<keyword evidence="4" id="KW-0676">Redox-active center</keyword>
<dbReference type="Pfam" id="PF03732">
    <property type="entry name" value="Retrotrans_gag"/>
    <property type="match status" value="1"/>
</dbReference>
<feature type="domain" description="Glutaredoxin" evidence="5">
    <location>
        <begin position="482"/>
        <end position="523"/>
    </location>
</feature>
<evidence type="ECO:0000259" key="5">
    <source>
        <dbReference type="Pfam" id="PF00462"/>
    </source>
</evidence>
<dbReference type="PROSITE" id="PS51354">
    <property type="entry name" value="GLUTAREDOXIN_2"/>
    <property type="match status" value="2"/>
</dbReference>
<accession>A0A835D2A8</accession>
<dbReference type="NCBIfam" id="TIGR02189">
    <property type="entry name" value="GlrX-like_plant"/>
    <property type="match status" value="1"/>
</dbReference>
<dbReference type="InterPro" id="IPR036249">
    <property type="entry name" value="Thioredoxin-like_sf"/>
</dbReference>
<dbReference type="EMBL" id="JABCRI010000020">
    <property type="protein sequence ID" value="KAF8387898.1"/>
    <property type="molecule type" value="Genomic_DNA"/>
</dbReference>
<comment type="similarity">
    <text evidence="2">Belongs to the glutaredoxin family. CC-type subfamily.</text>
</comment>
<gene>
    <name evidence="8" type="ORF">HHK36_026560</name>
</gene>
<name>A0A835D2A8_TETSI</name>
<dbReference type="SUPFAM" id="SSF52833">
    <property type="entry name" value="Thioredoxin-like"/>
    <property type="match status" value="2"/>
</dbReference>
<evidence type="ECO:0000256" key="4">
    <source>
        <dbReference type="ARBA" id="ARBA00023284"/>
    </source>
</evidence>
<evidence type="ECO:0000259" key="7">
    <source>
        <dbReference type="Pfam" id="PF14244"/>
    </source>
</evidence>
<evidence type="ECO:0000259" key="6">
    <source>
        <dbReference type="Pfam" id="PF03732"/>
    </source>
</evidence>
<feature type="domain" description="Retrotransposon Copia-like N-terminal" evidence="7">
    <location>
        <begin position="137"/>
        <end position="184"/>
    </location>
</feature>
<protein>
    <submittedName>
        <fullName evidence="8">Uncharacterized protein</fullName>
    </submittedName>
</protein>
<dbReference type="InterPro" id="IPR011905">
    <property type="entry name" value="GlrX-like_pln_2"/>
</dbReference>
<dbReference type="PANTHER" id="PTHR37610">
    <property type="entry name" value="CCHC-TYPE DOMAIN-CONTAINING PROTEIN"/>
    <property type="match status" value="1"/>
</dbReference>
<dbReference type="AlphaFoldDB" id="A0A835D2A8"/>
<dbReference type="FunFam" id="3.40.30.10:FF:000028">
    <property type="entry name" value="Glutaredoxin family protein"/>
    <property type="match status" value="1"/>
</dbReference>
<dbReference type="CDD" id="cd02066">
    <property type="entry name" value="GRX_family"/>
    <property type="match status" value="1"/>
</dbReference>